<dbReference type="InterPro" id="IPR002909">
    <property type="entry name" value="IPT_dom"/>
</dbReference>
<dbReference type="InterPro" id="IPR013783">
    <property type="entry name" value="Ig-like_fold"/>
</dbReference>
<feature type="transmembrane region" description="Helical" evidence="6">
    <location>
        <begin position="817"/>
        <end position="837"/>
    </location>
</feature>
<dbReference type="Gene3D" id="2.60.40.10">
    <property type="entry name" value="Immunoglobulins"/>
    <property type="match status" value="1"/>
</dbReference>
<organism evidence="10 11">
    <name type="scientific">Tetraparma gracilis</name>
    <dbReference type="NCBI Taxonomy" id="2962635"/>
    <lineage>
        <taxon>Eukaryota</taxon>
        <taxon>Sar</taxon>
        <taxon>Stramenopiles</taxon>
        <taxon>Ochrophyta</taxon>
        <taxon>Bolidophyceae</taxon>
        <taxon>Parmales</taxon>
        <taxon>Triparmaceae</taxon>
        <taxon>Tetraparma</taxon>
    </lineage>
</organism>
<keyword evidence="3" id="KW-0677">Repeat</keyword>
<dbReference type="Pfam" id="PF07974">
    <property type="entry name" value="EGF_2"/>
    <property type="match status" value="1"/>
</dbReference>
<dbReference type="PANTHER" id="PTHR11219:SF69">
    <property type="entry name" value="TENEURIN-A"/>
    <property type="match status" value="1"/>
</dbReference>
<dbReference type="PANTHER" id="PTHR11219">
    <property type="entry name" value="TENEURIN AND N-ACETYLGLUCOSAMINE-1-PHOSPHODIESTER ALPHA-N-ACETYLGLUCOSAMINIDASE"/>
    <property type="match status" value="1"/>
</dbReference>
<dbReference type="PROSITE" id="PS01186">
    <property type="entry name" value="EGF_2"/>
    <property type="match status" value="1"/>
</dbReference>
<dbReference type="Gene3D" id="2.10.25.10">
    <property type="entry name" value="Laminin"/>
    <property type="match status" value="1"/>
</dbReference>
<evidence type="ECO:0000256" key="1">
    <source>
        <dbReference type="ARBA" id="ARBA00022536"/>
    </source>
</evidence>
<dbReference type="SMART" id="SM00181">
    <property type="entry name" value="EGF"/>
    <property type="match status" value="5"/>
</dbReference>
<name>A0ABQ6MDA0_9STRA</name>
<protein>
    <recommendedName>
        <fullName evidence="8 9">EGF-like domain-containing protein</fullName>
    </recommendedName>
</protein>
<evidence type="ECO:0000259" key="8">
    <source>
        <dbReference type="PROSITE" id="PS00022"/>
    </source>
</evidence>
<proteinExistence type="predicted"/>
<keyword evidence="11" id="KW-1185">Reference proteome</keyword>
<dbReference type="InterPro" id="IPR014756">
    <property type="entry name" value="Ig_E-set"/>
</dbReference>
<feature type="domain" description="EGF-like" evidence="8">
    <location>
        <begin position="463"/>
        <end position="474"/>
    </location>
</feature>
<dbReference type="SUPFAM" id="SSF141072">
    <property type="entry name" value="CalX-like"/>
    <property type="match status" value="1"/>
</dbReference>
<dbReference type="InterPro" id="IPR003644">
    <property type="entry name" value="Calx_beta"/>
</dbReference>
<evidence type="ECO:0000313" key="11">
    <source>
        <dbReference type="Proteomes" id="UP001165060"/>
    </source>
</evidence>
<dbReference type="PRINTS" id="PR00011">
    <property type="entry name" value="EGFLAMININ"/>
</dbReference>
<comment type="caution">
    <text evidence="10">The sequence shown here is derived from an EMBL/GenBank/DDBJ whole genome shotgun (WGS) entry which is preliminary data.</text>
</comment>
<feature type="signal peptide" evidence="7">
    <location>
        <begin position="1"/>
        <end position="16"/>
    </location>
</feature>
<evidence type="ECO:0000256" key="7">
    <source>
        <dbReference type="SAM" id="SignalP"/>
    </source>
</evidence>
<reference evidence="10 11" key="1">
    <citation type="journal article" date="2023" name="Commun. Biol.">
        <title>Genome analysis of Parmales, the sister group of diatoms, reveals the evolutionary specialization of diatoms from phago-mixotrophs to photoautotrophs.</title>
        <authorList>
            <person name="Ban H."/>
            <person name="Sato S."/>
            <person name="Yoshikawa S."/>
            <person name="Yamada K."/>
            <person name="Nakamura Y."/>
            <person name="Ichinomiya M."/>
            <person name="Sato N."/>
            <person name="Blanc-Mathieu R."/>
            <person name="Endo H."/>
            <person name="Kuwata A."/>
            <person name="Ogata H."/>
        </authorList>
    </citation>
    <scope>NUCLEOTIDE SEQUENCE [LARGE SCALE GENOMIC DNA]</scope>
</reference>
<dbReference type="InterPro" id="IPR013111">
    <property type="entry name" value="EGF_extracell"/>
</dbReference>
<feature type="domain" description="EGF-like" evidence="8 9">
    <location>
        <begin position="545"/>
        <end position="556"/>
    </location>
</feature>
<gene>
    <name evidence="10" type="ORF">TeGR_g15192</name>
</gene>
<dbReference type="InterPro" id="IPR000742">
    <property type="entry name" value="EGF"/>
</dbReference>
<dbReference type="SUPFAM" id="SSF81296">
    <property type="entry name" value="E set domains"/>
    <property type="match status" value="1"/>
</dbReference>
<dbReference type="Pfam" id="PF01833">
    <property type="entry name" value="TIG"/>
    <property type="match status" value="1"/>
</dbReference>
<dbReference type="PROSITE" id="PS00022">
    <property type="entry name" value="EGF_1"/>
    <property type="match status" value="2"/>
</dbReference>
<evidence type="ECO:0000256" key="4">
    <source>
        <dbReference type="ARBA" id="ARBA00022837"/>
    </source>
</evidence>
<feature type="chain" id="PRO_5046736613" description="EGF-like domain-containing protein" evidence="7">
    <location>
        <begin position="17"/>
        <end position="982"/>
    </location>
</feature>
<dbReference type="Proteomes" id="UP001165060">
    <property type="component" value="Unassembled WGS sequence"/>
</dbReference>
<dbReference type="SMART" id="SM00237">
    <property type="entry name" value="Calx_beta"/>
    <property type="match status" value="1"/>
</dbReference>
<dbReference type="Gene3D" id="2.60.40.2030">
    <property type="match status" value="1"/>
</dbReference>
<dbReference type="InterPro" id="IPR038081">
    <property type="entry name" value="CalX-like_sf"/>
</dbReference>
<evidence type="ECO:0000256" key="6">
    <source>
        <dbReference type="SAM" id="Phobius"/>
    </source>
</evidence>
<evidence type="ECO:0000256" key="5">
    <source>
        <dbReference type="ARBA" id="ARBA00023157"/>
    </source>
</evidence>
<keyword evidence="6" id="KW-0812">Transmembrane</keyword>
<evidence type="ECO:0000256" key="2">
    <source>
        <dbReference type="ARBA" id="ARBA00022729"/>
    </source>
</evidence>
<dbReference type="EMBL" id="BRYB01002685">
    <property type="protein sequence ID" value="GMI23957.1"/>
    <property type="molecule type" value="Genomic_DNA"/>
</dbReference>
<accession>A0ABQ6MDA0</accession>
<keyword evidence="2 7" id="KW-0732">Signal</keyword>
<keyword evidence="5" id="KW-1015">Disulfide bond</keyword>
<dbReference type="InterPro" id="IPR051216">
    <property type="entry name" value="Teneurin"/>
</dbReference>
<dbReference type="Pfam" id="PF03160">
    <property type="entry name" value="Calx-beta"/>
    <property type="match status" value="1"/>
</dbReference>
<sequence>MLVLLLLSLGLALGAASDLPVCRNLHLDEVRFSSASTVSLSIGSGDDPTNSDDSDVSALLDPNDTSRFTADTYFEIEVTAGVSVTSLSYLENGSGLQLSAPAVLSSEPSPVEGSASSFERVRFAIPAEAYVNEGDAPYTDMRSVEVAFDGPGRFRLLRLCQPEASPAYCSIETSDAFSINCEDCGCQTCHNCGCSATRPWGSCGNGGCSEGSCWCSPACKCCQDCAGYTCNCQTCCDTATVTACSLGATTRLSSVAPANGIAHVSTPLVITGSGFYRDAEGSMSCRFGTGASAEIVSASFISATQIACSAPAITLPGNSETLTVPFAISMGGSDFTADHTFTYVKCPSGCSDVCVAESCRCDEGKFGSECQHDCTCVNGDCGSLTGLCACYSGWTGEDCDVKCPGDPATCSSNGSCFLESAGVAACMCFEGSWGAECQHDCPQGEDGAVCSGRGACSAATGECECGSGWFGDVCELACPGLEETSKACAGNGVCCTGASTASYTPCHDKPDGQCACNQGFAGTSCEDQFCYNDCYNHGTCTKGRCSCATGWGGAFCDVPADEDPTLSYFTFTNSAAYQTSENLGIVVLNVTRYGNLDNDVSVYYETKDLTANAGEDYTESHNRLLWPAQNSDPRQIKVFIAKDPTVAEGQESFEVLLSSPAPSDKARLGAQYIATVIIEAKDADLDDKDKKVAQITLRILRAIGDVQNAEGEAMKAAFAKGASAALEIDHNSVYFGAGAISATSTSADTVLLTFELLPENGETASSLARALVLAVGDPTSELYSQTMREECPIDTSFQPDVKVVYATYHPPTGGVNVAAAVTIPLVLLLAIGAVGYFKRAQLRDVALRKLAAWRFEELRGGEGGSTTYNVLHGIGSRVRNVFGGAGGVERKWGAMGDDDLQFSVGDVDDDGDDVRGGLGFGAGGGGGGGMAGGAGGEDGTELVVVKRDGGNAMNSNGEFGEFSEAAGDEALVKKKRVIQIEL</sequence>
<keyword evidence="4" id="KW-0106">Calcium</keyword>
<keyword evidence="6" id="KW-0472">Membrane</keyword>
<keyword evidence="1" id="KW-0245">EGF-like domain</keyword>
<evidence type="ECO:0000259" key="9">
    <source>
        <dbReference type="PROSITE" id="PS01186"/>
    </source>
</evidence>
<evidence type="ECO:0000313" key="10">
    <source>
        <dbReference type="EMBL" id="GMI23957.1"/>
    </source>
</evidence>
<dbReference type="CDD" id="cd00102">
    <property type="entry name" value="IPT"/>
    <property type="match status" value="1"/>
</dbReference>
<dbReference type="SMART" id="SM00429">
    <property type="entry name" value="IPT"/>
    <property type="match status" value="1"/>
</dbReference>
<keyword evidence="6" id="KW-1133">Transmembrane helix</keyword>
<evidence type="ECO:0000256" key="3">
    <source>
        <dbReference type="ARBA" id="ARBA00022737"/>
    </source>
</evidence>